<keyword evidence="2" id="KW-1185">Reference proteome</keyword>
<accession>A0A9Q0LTV4</accession>
<comment type="caution">
    <text evidence="1">The sequence shown here is derived from an EMBL/GenBank/DDBJ whole genome shotgun (WGS) entry which is preliminary data.</text>
</comment>
<evidence type="ECO:0008006" key="3">
    <source>
        <dbReference type="Google" id="ProtNLM"/>
    </source>
</evidence>
<protein>
    <recommendedName>
        <fullName evidence="3">FLYWCH-type domain-containing protein</fullName>
    </recommendedName>
</protein>
<name>A0A9Q0LTV4_ANAIG</name>
<dbReference type="Proteomes" id="UP001149090">
    <property type="component" value="Unassembled WGS sequence"/>
</dbReference>
<sequence length="228" mass="26789">MESLGFKWWKKNKSKNGDIYYVCSTPGCTSTLKRSEGKDYPNKPHTSECIAKYTTSETDLLKRFYEEIELYIPLTQYQPNKIYDIVSEKIIVIEKELQIDITLPSKSQIREQKETEIIWGSDKLADTLFNSPQIFIDGTFLVAPKLKQLLIIISFDNFTNIFFQCFFSLLISKMTDEYPSLSRVILRFQTQFPKKNFSIFQNRRLLLSFLSGLKQIFYSNPLNLFKFI</sequence>
<gene>
    <name evidence="1" type="ORF">M0811_04641</name>
</gene>
<organism evidence="1 2">
    <name type="scientific">Anaeramoeba ignava</name>
    <name type="common">Anaerobic marine amoeba</name>
    <dbReference type="NCBI Taxonomy" id="1746090"/>
    <lineage>
        <taxon>Eukaryota</taxon>
        <taxon>Metamonada</taxon>
        <taxon>Anaeramoebidae</taxon>
        <taxon>Anaeramoeba</taxon>
    </lineage>
</organism>
<proteinExistence type="predicted"/>
<dbReference type="EMBL" id="JAPDFW010000044">
    <property type="protein sequence ID" value="KAJ5078918.1"/>
    <property type="molecule type" value="Genomic_DNA"/>
</dbReference>
<evidence type="ECO:0000313" key="1">
    <source>
        <dbReference type="EMBL" id="KAJ5078918.1"/>
    </source>
</evidence>
<evidence type="ECO:0000313" key="2">
    <source>
        <dbReference type="Proteomes" id="UP001149090"/>
    </source>
</evidence>
<dbReference type="AlphaFoldDB" id="A0A9Q0LTV4"/>
<reference evidence="1" key="1">
    <citation type="submission" date="2022-10" db="EMBL/GenBank/DDBJ databases">
        <title>Novel sulphate-reducing endosymbionts in the free-living metamonad Anaeramoeba.</title>
        <authorList>
            <person name="Jerlstrom-Hultqvist J."/>
            <person name="Cepicka I."/>
            <person name="Gallot-Lavallee L."/>
            <person name="Salas-Leiva D."/>
            <person name="Curtis B.A."/>
            <person name="Zahonova K."/>
            <person name="Pipaliya S."/>
            <person name="Dacks J."/>
            <person name="Roger A.J."/>
        </authorList>
    </citation>
    <scope>NUCLEOTIDE SEQUENCE</scope>
    <source>
        <strain evidence="1">BMAN</strain>
    </source>
</reference>